<evidence type="ECO:0000256" key="1">
    <source>
        <dbReference type="SAM" id="SignalP"/>
    </source>
</evidence>
<proteinExistence type="predicted"/>
<accession>A0A7W0HKE5</accession>
<dbReference type="AlphaFoldDB" id="A0A7W0HKE5"/>
<dbReference type="RefSeq" id="WP_181550657.1">
    <property type="nucleotide sequence ID" value="NZ_JACDUS010000003.1"/>
</dbReference>
<gene>
    <name evidence="2" type="ORF">HNR65_001312</name>
</gene>
<evidence type="ECO:0008006" key="4">
    <source>
        <dbReference type="Google" id="ProtNLM"/>
    </source>
</evidence>
<feature type="chain" id="PRO_5030843015" description="Porin" evidence="1">
    <location>
        <begin position="28"/>
        <end position="439"/>
    </location>
</feature>
<dbReference type="SUPFAM" id="SSF56935">
    <property type="entry name" value="Porins"/>
    <property type="match status" value="1"/>
</dbReference>
<keyword evidence="1" id="KW-0732">Signal</keyword>
<evidence type="ECO:0000313" key="3">
    <source>
        <dbReference type="Proteomes" id="UP000525298"/>
    </source>
</evidence>
<dbReference type="Proteomes" id="UP000525298">
    <property type="component" value="Unassembled WGS sequence"/>
</dbReference>
<sequence length="439" mass="47624">MRKTATGIVTVLAAGLLFLCTALPAAAFTVDFHGKACTGVMSASDAYLLGGKDTNDSTTIGVGKFRFRAEVGTDDGRAKMVYGFETGANNFGDSDSWKYSGDSVDFENRFAYIQLNVPGMNDQVMGRAGLQKTGVNHWVWTETAAGVTLHGKGGVNWSAGWFRGLEEGFGEDDAAETDFYMIKGDFKPGENITIGGFALYGDDFERKNTLTDEDGDPRQPALREGSEQYWMGLTGNIDGPIFASGDLIYQGGDIGEIDDIGRDADLDVSAWLANLIVGARVSDNAKVSVQGLYVSGDDDDTDGDMDAFQSVDADVKVGQIFFKDSLAASLDRFVDDQFGYTMPAPLRNKGLMTFAVDGEIQLDAKNSLRGAVRYLETAEKSLAGEDELGYEFDLWYAYKYNDNLTLKLEGAYLISGDLAEEMFDDDDVYQVAAGMVFAF</sequence>
<comment type="caution">
    <text evidence="2">The sequence shown here is derived from an EMBL/GenBank/DDBJ whole genome shotgun (WGS) entry which is preliminary data.</text>
</comment>
<dbReference type="InterPro" id="IPR053728">
    <property type="entry name" value="Alginate_Permeability_Chnl"/>
</dbReference>
<name>A0A7W0HKE5_9BACT</name>
<protein>
    <recommendedName>
        <fullName evidence="4">Porin</fullName>
    </recommendedName>
</protein>
<feature type="signal peptide" evidence="1">
    <location>
        <begin position="1"/>
        <end position="27"/>
    </location>
</feature>
<reference evidence="2 3" key="1">
    <citation type="submission" date="2020-07" db="EMBL/GenBank/DDBJ databases">
        <title>Genomic Encyclopedia of Type Strains, Phase IV (KMG-IV): sequencing the most valuable type-strain genomes for metagenomic binning, comparative biology and taxonomic classification.</title>
        <authorList>
            <person name="Goeker M."/>
        </authorList>
    </citation>
    <scope>NUCLEOTIDE SEQUENCE [LARGE SCALE GENOMIC DNA]</scope>
    <source>
        <strain evidence="2 3">DSM 17721</strain>
    </source>
</reference>
<dbReference type="Gene3D" id="2.40.160.100">
    <property type="match status" value="1"/>
</dbReference>
<keyword evidence="3" id="KW-1185">Reference proteome</keyword>
<organism evidence="2 3">
    <name type="scientific">Desulfosalsimonas propionicica</name>
    <dbReference type="NCBI Taxonomy" id="332175"/>
    <lineage>
        <taxon>Bacteria</taxon>
        <taxon>Pseudomonadati</taxon>
        <taxon>Thermodesulfobacteriota</taxon>
        <taxon>Desulfobacteria</taxon>
        <taxon>Desulfobacterales</taxon>
        <taxon>Desulfosalsimonadaceae</taxon>
        <taxon>Desulfosalsimonas</taxon>
    </lineage>
</organism>
<evidence type="ECO:0000313" key="2">
    <source>
        <dbReference type="EMBL" id="MBA2880986.1"/>
    </source>
</evidence>
<dbReference type="EMBL" id="JACDUS010000003">
    <property type="protein sequence ID" value="MBA2880986.1"/>
    <property type="molecule type" value="Genomic_DNA"/>
</dbReference>